<dbReference type="STRING" id="231916.A0A409VUZ5"/>
<evidence type="ECO:0000256" key="1">
    <source>
        <dbReference type="SAM" id="MobiDB-lite"/>
    </source>
</evidence>
<gene>
    <name evidence="2" type="ORF">CVT26_013420</name>
</gene>
<organism evidence="2 3">
    <name type="scientific">Gymnopilus dilepis</name>
    <dbReference type="NCBI Taxonomy" id="231916"/>
    <lineage>
        <taxon>Eukaryota</taxon>
        <taxon>Fungi</taxon>
        <taxon>Dikarya</taxon>
        <taxon>Basidiomycota</taxon>
        <taxon>Agaricomycotina</taxon>
        <taxon>Agaricomycetes</taxon>
        <taxon>Agaricomycetidae</taxon>
        <taxon>Agaricales</taxon>
        <taxon>Agaricineae</taxon>
        <taxon>Hymenogastraceae</taxon>
        <taxon>Gymnopilus</taxon>
    </lineage>
</organism>
<dbReference type="PANTHER" id="PTHR43558">
    <property type="entry name" value="REDUCTASE, PUTATIVE (AFU_ORTHOLOGUE AFUA_3G10540)-RELATED"/>
    <property type="match status" value="1"/>
</dbReference>
<name>A0A409VUZ5_9AGAR</name>
<sequence>MPAISPIALAIQHFIQEITDIPVDHPIDHVLEDALVVEHEIRSLLACDPQNVQLQDKFLGLFDVFSIAPAARRHRAREIDPGTTDLHKHYVFPLPQNKRKTTLTPSAVPNIEAFKRNWEIFTHRALFKMSTKDWQNVLAAGGSVLACIKRPNSNTSAQRLNEYYQSSVYESSDIDLFLWGLTPEQAEVKMKDIYRAVCEATAWKVTCVRKANTVSLHTKFPYRPIQIVLRLYQSPAEILAGFDIDAACCAYDGHRVWANPRFLTALVRQSNTIDLTRRSPSYEMRLVKYARRGFEIFLPTLRRDYIKQSTMSKLYSRDLSTFPNGLARLLVLEVAYFRPNFYRQLRFPFARRSLKKPVSNNNSRSGEDMVPSNDYDGNLWWAQIPYGPSWDADKIEALIAKKDAYLNSPYNPYNEDSENGSRHRHVFFAGTMAQCLGAFCNQCDNLVDDDGLMALEPRIYIRGPIKYVIAHRKVDETADKNRFITVNPGRQLATGSFQPVDEGEWTLEAYESLDGSANDGEDLEQREGYIDGLDE</sequence>
<dbReference type="EMBL" id="NHYE01005553">
    <property type="protein sequence ID" value="PPQ70086.1"/>
    <property type="molecule type" value="Genomic_DNA"/>
</dbReference>
<dbReference type="Proteomes" id="UP000284706">
    <property type="component" value="Unassembled WGS sequence"/>
</dbReference>
<dbReference type="AlphaFoldDB" id="A0A409VUZ5"/>
<proteinExistence type="predicted"/>
<reference evidence="2 3" key="1">
    <citation type="journal article" date="2018" name="Evol. Lett.">
        <title>Horizontal gene cluster transfer increased hallucinogenic mushroom diversity.</title>
        <authorList>
            <person name="Reynolds H.T."/>
            <person name="Vijayakumar V."/>
            <person name="Gluck-Thaler E."/>
            <person name="Korotkin H.B."/>
            <person name="Matheny P.B."/>
            <person name="Slot J.C."/>
        </authorList>
    </citation>
    <scope>NUCLEOTIDE SEQUENCE [LARGE SCALE GENOMIC DNA]</scope>
    <source>
        <strain evidence="2 3">SRW20</strain>
    </source>
</reference>
<dbReference type="Pfam" id="PF26128">
    <property type="entry name" value="Gad2"/>
    <property type="match status" value="1"/>
</dbReference>
<dbReference type="InParanoid" id="A0A409VUZ5"/>
<protein>
    <submittedName>
        <fullName evidence="2">Uncharacterized protein</fullName>
    </submittedName>
</protein>
<feature type="region of interest" description="Disordered" evidence="1">
    <location>
        <begin position="514"/>
        <end position="535"/>
    </location>
</feature>
<comment type="caution">
    <text evidence="2">The sequence shown here is derived from an EMBL/GenBank/DDBJ whole genome shotgun (WGS) entry which is preliminary data.</text>
</comment>
<accession>A0A409VUZ5</accession>
<dbReference type="PANTHER" id="PTHR43558:SF6">
    <property type="entry name" value="REDUCTASE, PUTATIVE (AFU_ORTHOLOGUE AFUA_3G10540)-RELATED"/>
    <property type="match status" value="1"/>
</dbReference>
<dbReference type="InterPro" id="IPR053354">
    <property type="entry name" value="MGDG_epimerase"/>
</dbReference>
<evidence type="ECO:0000313" key="2">
    <source>
        <dbReference type="EMBL" id="PPQ70086.1"/>
    </source>
</evidence>
<dbReference type="OrthoDB" id="539213at2759"/>
<keyword evidence="3" id="KW-1185">Reference proteome</keyword>
<evidence type="ECO:0000313" key="3">
    <source>
        <dbReference type="Proteomes" id="UP000284706"/>
    </source>
</evidence>